<accession>A0A4U5NYW5</accession>
<evidence type="ECO:0000259" key="5">
    <source>
        <dbReference type="PROSITE" id="PS51864"/>
    </source>
</evidence>
<dbReference type="SUPFAM" id="SSF55486">
    <property type="entry name" value="Metalloproteases ('zincins'), catalytic domain"/>
    <property type="match status" value="1"/>
</dbReference>
<organism evidence="6 7">
    <name type="scientific">Steinernema carpocapsae</name>
    <name type="common">Entomopathogenic nematode</name>
    <dbReference type="NCBI Taxonomy" id="34508"/>
    <lineage>
        <taxon>Eukaryota</taxon>
        <taxon>Metazoa</taxon>
        <taxon>Ecdysozoa</taxon>
        <taxon>Nematoda</taxon>
        <taxon>Chromadorea</taxon>
        <taxon>Rhabditida</taxon>
        <taxon>Tylenchina</taxon>
        <taxon>Panagrolaimomorpha</taxon>
        <taxon>Strongyloidoidea</taxon>
        <taxon>Steinernematidae</taxon>
        <taxon>Steinernema</taxon>
    </lineage>
</organism>
<dbReference type="OrthoDB" id="5866228at2759"/>
<dbReference type="SMART" id="SM00235">
    <property type="entry name" value="ZnMc"/>
    <property type="match status" value="1"/>
</dbReference>
<dbReference type="GO" id="GO:0004222">
    <property type="term" value="F:metalloendopeptidase activity"/>
    <property type="evidence" value="ECO:0007669"/>
    <property type="project" value="UniProtKB-UniRule"/>
</dbReference>
<feature type="domain" description="Peptidase M12A" evidence="5">
    <location>
        <begin position="57"/>
        <end position="274"/>
    </location>
</feature>
<evidence type="ECO:0000313" key="7">
    <source>
        <dbReference type="Proteomes" id="UP000298663"/>
    </source>
</evidence>
<evidence type="ECO:0000256" key="4">
    <source>
        <dbReference type="RuleBase" id="RU361183"/>
    </source>
</evidence>
<gene>
    <name evidence="6" type="ORF">L596_013033</name>
</gene>
<dbReference type="CDD" id="cd04280">
    <property type="entry name" value="ZnMc_astacin_like"/>
    <property type="match status" value="1"/>
</dbReference>
<dbReference type="PROSITE" id="PS51864">
    <property type="entry name" value="ASTACIN"/>
    <property type="match status" value="1"/>
</dbReference>
<dbReference type="SUPFAM" id="SSF49854">
    <property type="entry name" value="Spermadhesin, CUB domain"/>
    <property type="match status" value="1"/>
</dbReference>
<keyword evidence="1" id="KW-0245">EGF-like domain</keyword>
<dbReference type="EC" id="3.4.24.-" evidence="4"/>
<evidence type="ECO:0000256" key="2">
    <source>
        <dbReference type="ARBA" id="ARBA00023157"/>
    </source>
</evidence>
<dbReference type="InterPro" id="IPR035914">
    <property type="entry name" value="Sperma_CUB_dom_sf"/>
</dbReference>
<dbReference type="STRING" id="34508.A0A4U5NYW5"/>
<dbReference type="PANTHER" id="PTHR10127">
    <property type="entry name" value="DISCOIDIN, CUB, EGF, LAMININ , AND ZINC METALLOPROTEASE DOMAIN CONTAINING"/>
    <property type="match status" value="1"/>
</dbReference>
<comment type="caution">
    <text evidence="3">Lacks conserved residue(s) required for the propagation of feature annotation.</text>
</comment>
<protein>
    <recommendedName>
        <fullName evidence="4">Metalloendopeptidase</fullName>
        <ecNumber evidence="4">3.4.24.-</ecNumber>
    </recommendedName>
</protein>
<dbReference type="EMBL" id="AZBU02000003">
    <property type="protein sequence ID" value="TKR88857.1"/>
    <property type="molecule type" value="Genomic_DNA"/>
</dbReference>
<reference evidence="6 7" key="1">
    <citation type="journal article" date="2015" name="Genome Biol.">
        <title>Comparative genomics of Steinernema reveals deeply conserved gene regulatory networks.</title>
        <authorList>
            <person name="Dillman A.R."/>
            <person name="Macchietto M."/>
            <person name="Porter C.F."/>
            <person name="Rogers A."/>
            <person name="Williams B."/>
            <person name="Antoshechkin I."/>
            <person name="Lee M.M."/>
            <person name="Goodwin Z."/>
            <person name="Lu X."/>
            <person name="Lewis E.E."/>
            <person name="Goodrich-Blair H."/>
            <person name="Stock S.P."/>
            <person name="Adams B.J."/>
            <person name="Sternberg P.W."/>
            <person name="Mortazavi A."/>
        </authorList>
    </citation>
    <scope>NUCLEOTIDE SEQUENCE [LARGE SCALE GENOMIC DNA]</scope>
    <source>
        <strain evidence="6 7">ALL</strain>
    </source>
</reference>
<dbReference type="PRINTS" id="PR00480">
    <property type="entry name" value="ASTACIN"/>
</dbReference>
<reference evidence="6 7" key="2">
    <citation type="journal article" date="2019" name="G3 (Bethesda)">
        <title>Hybrid Assembly of the Genome of the Entomopathogenic Nematode Steinernema carpocapsae Identifies the X-Chromosome.</title>
        <authorList>
            <person name="Serra L."/>
            <person name="Macchietto M."/>
            <person name="Macias-Munoz A."/>
            <person name="McGill C.J."/>
            <person name="Rodriguez I.M."/>
            <person name="Rodriguez B."/>
            <person name="Murad R."/>
            <person name="Mortazavi A."/>
        </authorList>
    </citation>
    <scope>NUCLEOTIDE SEQUENCE [LARGE SCALE GENOMIC DNA]</scope>
    <source>
        <strain evidence="6 7">ALL</strain>
    </source>
</reference>
<keyword evidence="3 4" id="KW-0645">Protease</keyword>
<feature type="binding site" evidence="3">
    <location>
        <position position="165"/>
    </location>
    <ligand>
        <name>Zn(2+)</name>
        <dbReference type="ChEBI" id="CHEBI:29105"/>
        <note>catalytic</note>
    </ligand>
</feature>
<evidence type="ECO:0000313" key="6">
    <source>
        <dbReference type="EMBL" id="TKR88857.1"/>
    </source>
</evidence>
<keyword evidence="7" id="KW-1185">Reference proteome</keyword>
<dbReference type="InterPro" id="IPR006026">
    <property type="entry name" value="Peptidase_Metallo"/>
</dbReference>
<dbReference type="InterPro" id="IPR024079">
    <property type="entry name" value="MetalloPept_cat_dom_sf"/>
</dbReference>
<dbReference type="Proteomes" id="UP000298663">
    <property type="component" value="Unassembled WGS sequence"/>
</dbReference>
<dbReference type="Gene3D" id="2.60.120.290">
    <property type="entry name" value="Spermadhesin, CUB domain"/>
    <property type="match status" value="1"/>
</dbReference>
<dbReference type="AlphaFoldDB" id="A0A4U5NYW5"/>
<comment type="cofactor">
    <cofactor evidence="3 4">
        <name>Zn(2+)</name>
        <dbReference type="ChEBI" id="CHEBI:29105"/>
    </cofactor>
    <text evidence="3 4">Binds 1 zinc ion per subunit.</text>
</comment>
<comment type="caution">
    <text evidence="6">The sequence shown here is derived from an EMBL/GenBank/DDBJ whole genome shotgun (WGS) entry which is preliminary data.</text>
</comment>
<proteinExistence type="predicted"/>
<feature type="binding site" evidence="3">
    <location>
        <position position="159"/>
    </location>
    <ligand>
        <name>Zn(2+)</name>
        <dbReference type="ChEBI" id="CHEBI:29105"/>
        <note>catalytic</note>
    </ligand>
</feature>
<dbReference type="GO" id="GO:0008270">
    <property type="term" value="F:zinc ion binding"/>
    <property type="evidence" value="ECO:0007669"/>
    <property type="project" value="UniProtKB-UniRule"/>
</dbReference>
<feature type="active site" evidence="3">
    <location>
        <position position="156"/>
    </location>
</feature>
<evidence type="ECO:0000256" key="1">
    <source>
        <dbReference type="ARBA" id="ARBA00022536"/>
    </source>
</evidence>
<evidence type="ECO:0000256" key="3">
    <source>
        <dbReference type="PROSITE-ProRule" id="PRU01211"/>
    </source>
</evidence>
<dbReference type="Gene3D" id="3.40.390.10">
    <property type="entry name" value="Collagenase (Catalytic Domain)"/>
    <property type="match status" value="1"/>
</dbReference>
<sequence length="478" mass="55310">MSGDDSFVEQVPRYDVDVPKTDIFEANMDMIEYLYQGDIMLSPEEIEHLTSTRSKRNTLNGELHSNVRWETNRPIAFTISNHIGGKTANLIRKALKIWENNTCLTFKENGDATGSTALQFISGGGCSSFVGKQYKKPSQTISIRNSCGYLATILHEIGHALGMHHTQSRVDRDNFVYVDQNAVYRNLWFNYKKEPADNNFNYGVRYDYGSIMHYGPSNDQIEYFCLTCSDSFAIYSSKPTMIAKMSLNYHKTMGQRVFLAFSDIWVINKHHKCTERNSIWKKLKGDSYQYCWSAGAMTVVFGHKKLEENLKGTELTQTPRKTYWEEIPEMRCFFHINAPKGQRIELRLNSIPSKVCTDNCQYGHTEFKVTDPRYYGYRFCCPEDAHGKTFKSDRNQVVIVLRSAFHYQIKQIKLDFAEDSKSSKENIPRFIAAFRFGSNRTFRIKSDFSDQIGLFGSDPNWIRFIISDCTYMQSKKLE</sequence>
<dbReference type="InterPro" id="IPR034035">
    <property type="entry name" value="Astacin-like_dom"/>
</dbReference>
<keyword evidence="3 4" id="KW-0482">Metalloprotease</keyword>
<dbReference type="InterPro" id="IPR001506">
    <property type="entry name" value="Peptidase_M12A"/>
</dbReference>
<name>A0A4U5NYW5_STECR</name>
<keyword evidence="3 4" id="KW-0479">Metal-binding</keyword>
<keyword evidence="2" id="KW-1015">Disulfide bond</keyword>
<keyword evidence="3 4" id="KW-0862">Zinc</keyword>
<dbReference type="GO" id="GO:0006508">
    <property type="term" value="P:proteolysis"/>
    <property type="evidence" value="ECO:0007669"/>
    <property type="project" value="UniProtKB-KW"/>
</dbReference>
<keyword evidence="3 4" id="KW-0378">Hydrolase</keyword>
<dbReference type="PANTHER" id="PTHR10127:SF862">
    <property type="entry name" value="ZINC METALLOPROTEINASE NAS-27"/>
    <property type="match status" value="1"/>
</dbReference>
<dbReference type="Pfam" id="PF01400">
    <property type="entry name" value="Astacin"/>
    <property type="match status" value="1"/>
</dbReference>
<feature type="binding site" evidence="3">
    <location>
        <position position="155"/>
    </location>
    <ligand>
        <name>Zn(2+)</name>
        <dbReference type="ChEBI" id="CHEBI:29105"/>
        <note>catalytic</note>
    </ligand>
</feature>